<dbReference type="PROSITE" id="PS51257">
    <property type="entry name" value="PROKAR_LIPOPROTEIN"/>
    <property type="match status" value="1"/>
</dbReference>
<feature type="signal peptide" evidence="2">
    <location>
        <begin position="1"/>
        <end position="18"/>
    </location>
</feature>
<dbReference type="RefSeq" id="WP_321394484.1">
    <property type="nucleotide sequence ID" value="NZ_CP139487.1"/>
</dbReference>
<keyword evidence="4" id="KW-1185">Reference proteome</keyword>
<name>A0AAX4HNL9_9BACT</name>
<feature type="chain" id="PRO_5043724512" description="Clostripain" evidence="2">
    <location>
        <begin position="19"/>
        <end position="522"/>
    </location>
</feature>
<sequence>MKKLLLLPLAVLPLYAGASCQDSIKSDKYMLFIDTNESEREIETAEKAACARGEKMVIVPKNYKDYRTYMEEMAKAKKVAMDCTKKNPTSTTACRDVQVAFRQSYEKMEKFRLSQPKIETGTDEALKEIKSKNGKLNNLIISGHDGGGEFGGAKGRMSREDLSKAMAKYKDINNVSTLMLLGCYTGVQKEIIEWKNIFPDVRMIGGYDDSAPLSDKPAGHQFITELLTKEKALIANADQKKLQNFTRANVKSLTLLNAAVYVNCEDGTNKEEFYYTSKNRGKHFSPYGAKECHEKEKEFNDIITQMAPYETGEKEPPADTARGELRQLYIKARNLEHCSDFLKKEINVSNLFNLLFYQGIKDSFAAFYKDDLAAAEKAVEEMKKKYPNYLKDIWVPTAENLAKHSRKEMLENIHNIHGILSKADLSREEKKVLRWTGHVSSRHLHEFGNPFSWHEYTSGTPEAPRYPLRLANYSPMQASLHGGYGFASGIVAGSGSGALSTPAPQREESDGTFTRLLNFIRE</sequence>
<evidence type="ECO:0000256" key="2">
    <source>
        <dbReference type="SAM" id="SignalP"/>
    </source>
</evidence>
<dbReference type="EMBL" id="CP139487">
    <property type="protein sequence ID" value="WPU64867.1"/>
    <property type="molecule type" value="Genomic_DNA"/>
</dbReference>
<evidence type="ECO:0000256" key="1">
    <source>
        <dbReference type="SAM" id="Coils"/>
    </source>
</evidence>
<keyword evidence="1" id="KW-0175">Coiled coil</keyword>
<keyword evidence="2" id="KW-0732">Signal</keyword>
<evidence type="ECO:0008006" key="5">
    <source>
        <dbReference type="Google" id="ProtNLM"/>
    </source>
</evidence>
<proteinExistence type="predicted"/>
<feature type="coiled-coil region" evidence="1">
    <location>
        <begin position="365"/>
        <end position="392"/>
    </location>
</feature>
<dbReference type="KEGG" id="psti:SOO65_19415"/>
<reference evidence="3 4" key="1">
    <citation type="submission" date="2023-11" db="EMBL/GenBank/DDBJ databases">
        <title>Peredibacter starrii A3.12.</title>
        <authorList>
            <person name="Mitchell R.J."/>
        </authorList>
    </citation>
    <scope>NUCLEOTIDE SEQUENCE [LARGE SCALE GENOMIC DNA]</scope>
    <source>
        <strain evidence="3 4">A3.12</strain>
    </source>
</reference>
<protein>
    <recommendedName>
        <fullName evidence="5">Clostripain</fullName>
    </recommendedName>
</protein>
<dbReference type="AlphaFoldDB" id="A0AAX4HNL9"/>
<accession>A0AAX4HNL9</accession>
<dbReference type="Proteomes" id="UP001324634">
    <property type="component" value="Chromosome"/>
</dbReference>
<evidence type="ECO:0000313" key="3">
    <source>
        <dbReference type="EMBL" id="WPU64867.1"/>
    </source>
</evidence>
<evidence type="ECO:0000313" key="4">
    <source>
        <dbReference type="Proteomes" id="UP001324634"/>
    </source>
</evidence>
<organism evidence="3 4">
    <name type="scientific">Peredibacter starrii</name>
    <dbReference type="NCBI Taxonomy" id="28202"/>
    <lineage>
        <taxon>Bacteria</taxon>
        <taxon>Pseudomonadati</taxon>
        <taxon>Bdellovibrionota</taxon>
        <taxon>Bacteriovoracia</taxon>
        <taxon>Bacteriovoracales</taxon>
        <taxon>Bacteriovoracaceae</taxon>
        <taxon>Peredibacter</taxon>
    </lineage>
</organism>
<gene>
    <name evidence="3" type="ORF">SOO65_19415</name>
</gene>